<evidence type="ECO:0000313" key="2">
    <source>
        <dbReference type="EMBL" id="RDX94915.1"/>
    </source>
</evidence>
<feature type="non-terminal residue" evidence="2">
    <location>
        <position position="1"/>
    </location>
</feature>
<proteinExistence type="predicted"/>
<protein>
    <submittedName>
        <fullName evidence="2">Uncharacterized protein</fullName>
    </submittedName>
</protein>
<feature type="region of interest" description="Disordered" evidence="1">
    <location>
        <begin position="42"/>
        <end position="83"/>
    </location>
</feature>
<evidence type="ECO:0000256" key="1">
    <source>
        <dbReference type="SAM" id="MobiDB-lite"/>
    </source>
</evidence>
<organism evidence="2 3">
    <name type="scientific">Mucuna pruriens</name>
    <name type="common">Velvet bean</name>
    <name type="synonym">Dolichos pruriens</name>
    <dbReference type="NCBI Taxonomy" id="157652"/>
    <lineage>
        <taxon>Eukaryota</taxon>
        <taxon>Viridiplantae</taxon>
        <taxon>Streptophyta</taxon>
        <taxon>Embryophyta</taxon>
        <taxon>Tracheophyta</taxon>
        <taxon>Spermatophyta</taxon>
        <taxon>Magnoliopsida</taxon>
        <taxon>eudicotyledons</taxon>
        <taxon>Gunneridae</taxon>
        <taxon>Pentapetalae</taxon>
        <taxon>rosids</taxon>
        <taxon>fabids</taxon>
        <taxon>Fabales</taxon>
        <taxon>Fabaceae</taxon>
        <taxon>Papilionoideae</taxon>
        <taxon>50 kb inversion clade</taxon>
        <taxon>NPAAA clade</taxon>
        <taxon>indigoferoid/millettioid clade</taxon>
        <taxon>Phaseoleae</taxon>
        <taxon>Mucuna</taxon>
    </lineage>
</organism>
<name>A0A371GWJ2_MUCPR</name>
<comment type="caution">
    <text evidence="2">The sequence shown here is derived from an EMBL/GenBank/DDBJ whole genome shotgun (WGS) entry which is preliminary data.</text>
</comment>
<evidence type="ECO:0000313" key="3">
    <source>
        <dbReference type="Proteomes" id="UP000257109"/>
    </source>
</evidence>
<gene>
    <name evidence="2" type="ORF">CR513_22641</name>
</gene>
<accession>A0A371GWJ2</accession>
<dbReference type="AlphaFoldDB" id="A0A371GWJ2"/>
<reference evidence="2" key="1">
    <citation type="submission" date="2018-05" db="EMBL/GenBank/DDBJ databases">
        <title>Draft genome of Mucuna pruriens seed.</title>
        <authorList>
            <person name="Nnadi N.E."/>
            <person name="Vos R."/>
            <person name="Hasami M.H."/>
            <person name="Devisetty U.K."/>
            <person name="Aguiy J.C."/>
        </authorList>
    </citation>
    <scope>NUCLEOTIDE SEQUENCE [LARGE SCALE GENOMIC DNA]</scope>
    <source>
        <strain evidence="2">JCA_2017</strain>
    </source>
</reference>
<sequence length="83" mass="8828">MQIGQLDSLVSKLQSAGSDNLLSQTIQNSRGGNASVVTLRSGKELPPQSAPQQMLRPADVESESKADSPIQQQARPIPLSFPT</sequence>
<dbReference type="EMBL" id="QJKJ01004253">
    <property type="protein sequence ID" value="RDX94915.1"/>
    <property type="molecule type" value="Genomic_DNA"/>
</dbReference>
<keyword evidence="3" id="KW-1185">Reference proteome</keyword>
<dbReference type="Proteomes" id="UP000257109">
    <property type="component" value="Unassembled WGS sequence"/>
</dbReference>